<sequence length="243" mass="27701">MPSIVFKRHWHFMGGQVVDEVMRVLNGGDMPEGWNDTHVVLIPKVKNPQRIKDLRPISLCNVLYKLVSKVIANRLKMILPLLISDNQSAFVPGRLITNNVLIAYELSHYVMNKKSGKDGYTAVKADMSKAYDRVEWCFLEAMMCKMGFRREWVDLIMKCVRTVRFQIIVNGELTHQFCPSRGLRQGDPAFPYLFVICAEGLSALLHDAEQRGRISGIKVCPRAPCVSHLFFADDSMLLMKAKQ</sequence>
<dbReference type="InterPro" id="IPR043502">
    <property type="entry name" value="DNA/RNA_pol_sf"/>
</dbReference>
<dbReference type="PROSITE" id="PS50878">
    <property type="entry name" value="RT_POL"/>
    <property type="match status" value="1"/>
</dbReference>
<reference evidence="2" key="5">
    <citation type="journal article" date="2021" name="G3 (Bethesda)">
        <title>Aegilops tauschii genome assembly Aet v5.0 features greater sequence contiguity and improved annotation.</title>
        <authorList>
            <person name="Wang L."/>
            <person name="Zhu T."/>
            <person name="Rodriguez J.C."/>
            <person name="Deal K.R."/>
            <person name="Dubcovsky J."/>
            <person name="McGuire P.E."/>
            <person name="Lux T."/>
            <person name="Spannagl M."/>
            <person name="Mayer K.F.X."/>
            <person name="Baldrich P."/>
            <person name="Meyers B.C."/>
            <person name="Huo N."/>
            <person name="Gu Y.Q."/>
            <person name="Zhou H."/>
            <person name="Devos K.M."/>
            <person name="Bennetzen J.L."/>
            <person name="Unver T."/>
            <person name="Budak H."/>
            <person name="Gulick P.J."/>
            <person name="Galiba G."/>
            <person name="Kalapos B."/>
            <person name="Nelson D.R."/>
            <person name="Li P."/>
            <person name="You F.M."/>
            <person name="Luo M.C."/>
            <person name="Dvorak J."/>
        </authorList>
    </citation>
    <scope>NUCLEOTIDE SEQUENCE [LARGE SCALE GENOMIC DNA]</scope>
    <source>
        <strain evidence="2">cv. AL8/78</strain>
    </source>
</reference>
<evidence type="ECO:0000313" key="3">
    <source>
        <dbReference type="Proteomes" id="UP000015105"/>
    </source>
</evidence>
<dbReference type="Gramene" id="AET7Gv20851000.1">
    <property type="protein sequence ID" value="AET7Gv20851000.1"/>
    <property type="gene ID" value="AET7Gv20851000"/>
</dbReference>
<dbReference type="STRING" id="200361.A0A453S7L9"/>
<dbReference type="Proteomes" id="UP000015105">
    <property type="component" value="Chromosome 7D"/>
</dbReference>
<feature type="domain" description="Reverse transcriptase" evidence="1">
    <location>
        <begin position="23"/>
        <end position="243"/>
    </location>
</feature>
<reference evidence="3" key="1">
    <citation type="journal article" date="2014" name="Science">
        <title>Ancient hybridizations among the ancestral genomes of bread wheat.</title>
        <authorList>
            <consortium name="International Wheat Genome Sequencing Consortium,"/>
            <person name="Marcussen T."/>
            <person name="Sandve S.R."/>
            <person name="Heier L."/>
            <person name="Spannagl M."/>
            <person name="Pfeifer M."/>
            <person name="Jakobsen K.S."/>
            <person name="Wulff B.B."/>
            <person name="Steuernagel B."/>
            <person name="Mayer K.F."/>
            <person name="Olsen O.A."/>
        </authorList>
    </citation>
    <scope>NUCLEOTIDE SEQUENCE [LARGE SCALE GENOMIC DNA]</scope>
    <source>
        <strain evidence="3">cv. AL8/78</strain>
    </source>
</reference>
<protein>
    <recommendedName>
        <fullName evidence="1">Reverse transcriptase domain-containing protein</fullName>
    </recommendedName>
</protein>
<proteinExistence type="predicted"/>
<dbReference type="CDD" id="cd01650">
    <property type="entry name" value="RT_nLTR_like"/>
    <property type="match status" value="1"/>
</dbReference>
<dbReference type="Pfam" id="PF00078">
    <property type="entry name" value="RVT_1"/>
    <property type="match status" value="1"/>
</dbReference>
<name>A0A453S7L9_AEGTS</name>
<keyword evidence="3" id="KW-1185">Reference proteome</keyword>
<evidence type="ECO:0000313" key="2">
    <source>
        <dbReference type="EnsemblPlants" id="AET7Gv20851000.1"/>
    </source>
</evidence>
<reference evidence="2" key="3">
    <citation type="journal article" date="2017" name="Nature">
        <title>Genome sequence of the progenitor of the wheat D genome Aegilops tauschii.</title>
        <authorList>
            <person name="Luo M.C."/>
            <person name="Gu Y.Q."/>
            <person name="Puiu D."/>
            <person name="Wang H."/>
            <person name="Twardziok S.O."/>
            <person name="Deal K.R."/>
            <person name="Huo N."/>
            <person name="Zhu T."/>
            <person name="Wang L."/>
            <person name="Wang Y."/>
            <person name="McGuire P.E."/>
            <person name="Liu S."/>
            <person name="Long H."/>
            <person name="Ramasamy R.K."/>
            <person name="Rodriguez J.C."/>
            <person name="Van S.L."/>
            <person name="Yuan L."/>
            <person name="Wang Z."/>
            <person name="Xia Z."/>
            <person name="Xiao L."/>
            <person name="Anderson O.D."/>
            <person name="Ouyang S."/>
            <person name="Liang Y."/>
            <person name="Zimin A.V."/>
            <person name="Pertea G."/>
            <person name="Qi P."/>
            <person name="Bennetzen J.L."/>
            <person name="Dai X."/>
            <person name="Dawson M.W."/>
            <person name="Muller H.G."/>
            <person name="Kugler K."/>
            <person name="Rivarola-Duarte L."/>
            <person name="Spannagl M."/>
            <person name="Mayer K.F.X."/>
            <person name="Lu F.H."/>
            <person name="Bevan M.W."/>
            <person name="Leroy P."/>
            <person name="Li P."/>
            <person name="You F.M."/>
            <person name="Sun Q."/>
            <person name="Liu Z."/>
            <person name="Lyons E."/>
            <person name="Wicker T."/>
            <person name="Salzberg S.L."/>
            <person name="Devos K.M."/>
            <person name="Dvorak J."/>
        </authorList>
    </citation>
    <scope>NUCLEOTIDE SEQUENCE [LARGE SCALE GENOMIC DNA]</scope>
    <source>
        <strain evidence="2">cv. AL8/78</strain>
    </source>
</reference>
<evidence type="ECO:0000259" key="1">
    <source>
        <dbReference type="PROSITE" id="PS50878"/>
    </source>
</evidence>
<organism evidence="2 3">
    <name type="scientific">Aegilops tauschii subsp. strangulata</name>
    <name type="common">Goatgrass</name>
    <dbReference type="NCBI Taxonomy" id="200361"/>
    <lineage>
        <taxon>Eukaryota</taxon>
        <taxon>Viridiplantae</taxon>
        <taxon>Streptophyta</taxon>
        <taxon>Embryophyta</taxon>
        <taxon>Tracheophyta</taxon>
        <taxon>Spermatophyta</taxon>
        <taxon>Magnoliopsida</taxon>
        <taxon>Liliopsida</taxon>
        <taxon>Poales</taxon>
        <taxon>Poaceae</taxon>
        <taxon>BOP clade</taxon>
        <taxon>Pooideae</taxon>
        <taxon>Triticodae</taxon>
        <taxon>Triticeae</taxon>
        <taxon>Triticinae</taxon>
        <taxon>Aegilops</taxon>
    </lineage>
</organism>
<reference evidence="2" key="4">
    <citation type="submission" date="2019-03" db="UniProtKB">
        <authorList>
            <consortium name="EnsemblPlants"/>
        </authorList>
    </citation>
    <scope>IDENTIFICATION</scope>
</reference>
<dbReference type="PANTHER" id="PTHR46890">
    <property type="entry name" value="NON-LTR RETROLELEMENT REVERSE TRANSCRIPTASE-LIKE PROTEIN-RELATED"/>
    <property type="match status" value="1"/>
</dbReference>
<dbReference type="AlphaFoldDB" id="A0A453S7L9"/>
<reference evidence="3" key="2">
    <citation type="journal article" date="2017" name="Nat. Plants">
        <title>The Aegilops tauschii genome reveals multiple impacts of transposons.</title>
        <authorList>
            <person name="Zhao G."/>
            <person name="Zou C."/>
            <person name="Li K."/>
            <person name="Wang K."/>
            <person name="Li T."/>
            <person name="Gao L."/>
            <person name="Zhang X."/>
            <person name="Wang H."/>
            <person name="Yang Z."/>
            <person name="Liu X."/>
            <person name="Jiang W."/>
            <person name="Mao L."/>
            <person name="Kong X."/>
            <person name="Jiao Y."/>
            <person name="Jia J."/>
        </authorList>
    </citation>
    <scope>NUCLEOTIDE SEQUENCE [LARGE SCALE GENOMIC DNA]</scope>
    <source>
        <strain evidence="3">cv. AL8/78</strain>
    </source>
</reference>
<dbReference type="InterPro" id="IPR000477">
    <property type="entry name" value="RT_dom"/>
</dbReference>
<dbReference type="PANTHER" id="PTHR46890:SF48">
    <property type="entry name" value="RNA-DIRECTED DNA POLYMERASE"/>
    <property type="match status" value="1"/>
</dbReference>
<accession>A0A453S7L9</accession>
<dbReference type="EnsemblPlants" id="AET7Gv20851000.1">
    <property type="protein sequence ID" value="AET7Gv20851000.1"/>
    <property type="gene ID" value="AET7Gv20851000"/>
</dbReference>
<dbReference type="SUPFAM" id="SSF56672">
    <property type="entry name" value="DNA/RNA polymerases"/>
    <property type="match status" value="1"/>
</dbReference>
<dbReference type="InterPro" id="IPR052343">
    <property type="entry name" value="Retrotransposon-Effector_Assoc"/>
</dbReference>